<comment type="caution">
    <text evidence="2">The sequence shown here is derived from an EMBL/GenBank/DDBJ whole genome shotgun (WGS) entry which is preliminary data.</text>
</comment>
<gene>
    <name evidence="2" type="ORF">EJ08DRAFT_658774</name>
</gene>
<sequence>MSTSISRAFRSIKQRRESAGKGKEKEKEDLSIEALSERNPANRLRKLSTLSTGNLSDKIKERKDSHFSNPWSPSSAPKTELRRRASTFGSVFGKVKNKLTKEPLRRASEPNQFPSCSRSSEDTDYEPNRFQSCSRPTEETDYGPKYQQGDMNDIEVSYGRRVSEANEAAVASVTSYRPTVSNFDMEALSLGGLSIAAERVERNRAALMEFEFGLDGGATPVGTATAHSTTLPMRSNNDEKASNQKKHVGFEILDSASSAGEESTSSSGSAASSKIKQLKLTPYPSAWRTTTVQKGVRKCVSFQIPESPPSSSSSTSYLKQRRMTPYPAELHSAVQATATFRIPESFSSLPESSLSRREEPQAMEHVQTAPTPTEQSSKHTRISTVSFDSAPSTPSDDESSSVQYPNLFTSLTSWLGMDEAPRFNDVQHEHNLSPEEYYQATSQDSSSAETPSLYQEDYFLAPESPMHPPSDLECRHCKEKWPPYAFTLPTAYCIHTPSTCPDCVSRWVSREIHSGGPGHGICCLECRQIFGYEDVRKVATAEDLDKFVTDSCFFDGGDGGKDRESHMSREDKKCSWSSSAGSEDFDFF</sequence>
<feature type="compositionally biased region" description="Low complexity" evidence="1">
    <location>
        <begin position="256"/>
        <end position="273"/>
    </location>
</feature>
<feature type="compositionally biased region" description="Basic and acidic residues" evidence="1">
    <location>
        <begin position="14"/>
        <end position="30"/>
    </location>
</feature>
<accession>A0A9P4NX26</accession>
<feature type="region of interest" description="Disordered" evidence="1">
    <location>
        <begin position="347"/>
        <end position="403"/>
    </location>
</feature>
<feature type="region of interest" description="Disordered" evidence="1">
    <location>
        <begin position="559"/>
        <end position="588"/>
    </location>
</feature>
<feature type="region of interest" description="Disordered" evidence="1">
    <location>
        <begin position="1"/>
        <end position="85"/>
    </location>
</feature>
<feature type="region of interest" description="Disordered" evidence="1">
    <location>
        <begin position="99"/>
        <end position="150"/>
    </location>
</feature>
<dbReference type="AlphaFoldDB" id="A0A9P4NX26"/>
<evidence type="ECO:0000313" key="3">
    <source>
        <dbReference type="Proteomes" id="UP000800235"/>
    </source>
</evidence>
<protein>
    <submittedName>
        <fullName evidence="2">Uncharacterized protein</fullName>
    </submittedName>
</protein>
<feature type="compositionally biased region" description="Polar residues" evidence="1">
    <location>
        <begin position="67"/>
        <end position="77"/>
    </location>
</feature>
<feature type="compositionally biased region" description="Basic and acidic residues" evidence="1">
    <location>
        <begin position="99"/>
        <end position="108"/>
    </location>
</feature>
<feature type="region of interest" description="Disordered" evidence="1">
    <location>
        <begin position="303"/>
        <end position="322"/>
    </location>
</feature>
<feature type="compositionally biased region" description="Polar residues" evidence="1">
    <location>
        <begin position="382"/>
        <end position="403"/>
    </location>
</feature>
<feature type="compositionally biased region" description="Basic and acidic residues" evidence="1">
    <location>
        <begin position="559"/>
        <end position="574"/>
    </location>
</feature>
<dbReference type="OrthoDB" id="1431934at2759"/>
<dbReference type="EMBL" id="MU007024">
    <property type="protein sequence ID" value="KAF2432779.1"/>
    <property type="molecule type" value="Genomic_DNA"/>
</dbReference>
<dbReference type="Proteomes" id="UP000800235">
    <property type="component" value="Unassembled WGS sequence"/>
</dbReference>
<evidence type="ECO:0000313" key="2">
    <source>
        <dbReference type="EMBL" id="KAF2432779.1"/>
    </source>
</evidence>
<feature type="compositionally biased region" description="Polar residues" evidence="1">
    <location>
        <begin position="109"/>
        <end position="118"/>
    </location>
</feature>
<reference evidence="2" key="1">
    <citation type="journal article" date="2020" name="Stud. Mycol.">
        <title>101 Dothideomycetes genomes: a test case for predicting lifestyles and emergence of pathogens.</title>
        <authorList>
            <person name="Haridas S."/>
            <person name="Albert R."/>
            <person name="Binder M."/>
            <person name="Bloem J."/>
            <person name="Labutti K."/>
            <person name="Salamov A."/>
            <person name="Andreopoulos B."/>
            <person name="Baker S."/>
            <person name="Barry K."/>
            <person name="Bills G."/>
            <person name="Bluhm B."/>
            <person name="Cannon C."/>
            <person name="Castanera R."/>
            <person name="Culley D."/>
            <person name="Daum C."/>
            <person name="Ezra D."/>
            <person name="Gonzalez J."/>
            <person name="Henrissat B."/>
            <person name="Kuo A."/>
            <person name="Liang C."/>
            <person name="Lipzen A."/>
            <person name="Lutzoni F."/>
            <person name="Magnuson J."/>
            <person name="Mondo S."/>
            <person name="Nolan M."/>
            <person name="Ohm R."/>
            <person name="Pangilinan J."/>
            <person name="Park H.-J."/>
            <person name="Ramirez L."/>
            <person name="Alfaro M."/>
            <person name="Sun H."/>
            <person name="Tritt A."/>
            <person name="Yoshinaga Y."/>
            <person name="Zwiers L.-H."/>
            <person name="Turgeon B."/>
            <person name="Goodwin S."/>
            <person name="Spatafora J."/>
            <person name="Crous P."/>
            <person name="Grigoriev I."/>
        </authorList>
    </citation>
    <scope>NUCLEOTIDE SEQUENCE</scope>
    <source>
        <strain evidence="2">CBS 130266</strain>
    </source>
</reference>
<feature type="region of interest" description="Disordered" evidence="1">
    <location>
        <begin position="256"/>
        <end position="275"/>
    </location>
</feature>
<proteinExistence type="predicted"/>
<evidence type="ECO:0000256" key="1">
    <source>
        <dbReference type="SAM" id="MobiDB-lite"/>
    </source>
</evidence>
<name>A0A9P4NX26_9PEZI</name>
<feature type="compositionally biased region" description="Basic and acidic residues" evidence="1">
    <location>
        <begin position="57"/>
        <end position="66"/>
    </location>
</feature>
<keyword evidence="3" id="KW-1185">Reference proteome</keyword>
<organism evidence="2 3">
    <name type="scientific">Tothia fuscella</name>
    <dbReference type="NCBI Taxonomy" id="1048955"/>
    <lineage>
        <taxon>Eukaryota</taxon>
        <taxon>Fungi</taxon>
        <taxon>Dikarya</taxon>
        <taxon>Ascomycota</taxon>
        <taxon>Pezizomycotina</taxon>
        <taxon>Dothideomycetes</taxon>
        <taxon>Pleosporomycetidae</taxon>
        <taxon>Venturiales</taxon>
        <taxon>Cylindrosympodiaceae</taxon>
        <taxon>Tothia</taxon>
    </lineage>
</organism>